<evidence type="ECO:0000256" key="1">
    <source>
        <dbReference type="SAM" id="MobiDB-lite"/>
    </source>
</evidence>
<feature type="compositionally biased region" description="Low complexity" evidence="1">
    <location>
        <begin position="868"/>
        <end position="877"/>
    </location>
</feature>
<feature type="compositionally biased region" description="Low complexity" evidence="1">
    <location>
        <begin position="846"/>
        <end position="860"/>
    </location>
</feature>
<feature type="compositionally biased region" description="Low complexity" evidence="1">
    <location>
        <begin position="959"/>
        <end position="970"/>
    </location>
</feature>
<dbReference type="Proteomes" id="UP001158576">
    <property type="component" value="Chromosome XSR"/>
</dbReference>
<feature type="compositionally biased region" description="Polar residues" evidence="1">
    <location>
        <begin position="712"/>
        <end position="724"/>
    </location>
</feature>
<feature type="compositionally biased region" description="Polar residues" evidence="1">
    <location>
        <begin position="672"/>
        <end position="690"/>
    </location>
</feature>
<keyword evidence="3" id="KW-1185">Reference proteome</keyword>
<dbReference type="SUPFAM" id="SSF101898">
    <property type="entry name" value="NHL repeat"/>
    <property type="match status" value="1"/>
</dbReference>
<evidence type="ECO:0000313" key="2">
    <source>
        <dbReference type="EMBL" id="CAG5100173.1"/>
    </source>
</evidence>
<proteinExistence type="predicted"/>
<dbReference type="Gene3D" id="2.120.10.30">
    <property type="entry name" value="TolB, C-terminal domain"/>
    <property type="match status" value="1"/>
</dbReference>
<reference evidence="2 3" key="1">
    <citation type="submission" date="2021-04" db="EMBL/GenBank/DDBJ databases">
        <authorList>
            <person name="Bliznina A."/>
        </authorList>
    </citation>
    <scope>NUCLEOTIDE SEQUENCE [LARGE SCALE GENOMIC DNA]</scope>
</reference>
<feature type="compositionally biased region" description="Polar residues" evidence="1">
    <location>
        <begin position="84"/>
        <end position="95"/>
    </location>
</feature>
<dbReference type="EMBL" id="OU015569">
    <property type="protein sequence ID" value="CAG5100173.1"/>
    <property type="molecule type" value="Genomic_DNA"/>
</dbReference>
<evidence type="ECO:0000313" key="3">
    <source>
        <dbReference type="Proteomes" id="UP001158576"/>
    </source>
</evidence>
<feature type="compositionally biased region" description="Low complexity" evidence="1">
    <location>
        <begin position="764"/>
        <end position="789"/>
    </location>
</feature>
<protein>
    <submittedName>
        <fullName evidence="2">Oidioi.mRNA.OKI2018_I69.XSR.g16878.t1.cds</fullName>
    </submittedName>
</protein>
<feature type="compositionally biased region" description="Basic and acidic residues" evidence="1">
    <location>
        <begin position="1259"/>
        <end position="1271"/>
    </location>
</feature>
<name>A0ABN7SJB2_OIKDI</name>
<sequence>MESGDAPAEGETAVEQPQEELPKTPQISEMPEEKEVAPSQAPGAESPMDSDRAQESLGTGDVQSIQEEKDGLEIACLSDESQGRVFSSETISISVQKPKVEEGTGPKETAKESQGSAELNELFPKTPGTDMIDLTTDDEEKKKTPQAATVEEAEEGPAADVVVENARSENAATEANKEETKEGPSNSRKRKINMAWAMPPEEDPFSEAQDIDFVNVASVAPSTQEAPVPEDEPVVKRRRQRGERLRFEEFESELGEVFGYECTFPLPESMVFRLERGFENNGLRSPMGIVAFEGASADTKLVAVANTHCGSGELEFMQIKHGQISLIFKLPVNGVDCQEPTAVTALKNNGLAFLDKCGFTIVHWTETNGRFQLSQKKAFRMLKPRRGPPMFATRGKTGPCFGVFCSRKQEVGTFVNDINRGPVLFWWNPFSGQTRTVEVDINRYAQVRFAKHHGDVVALSDMNRNGFALWLVNLEGKQLKKIDLRQHAVIQPAGVTFDRNGNVLLADSKGKRILRFDEKGDYTGDVEFDVPYEHRITDISLDASGQLTILSLNKHLAFYRCEEQYVDPAADPFAETSNIEVNQEPEKSAYEESKDDFAADMAEFADLTSEQGEGGGGFSWSKKSPKKESSGGDWQNNSRDSSAGKDLWASKESKNDDSWPKSQALSPKNAWQKPSSSEENSWSKPTTPKSSNKEPWPKSSNNDGWAKPVSPASKSQNADSWSQRSPRDEANPWPNNQSNDGRNDSWAKPKSGGSWFNNGNNDQPRQSRSRSNSSSSRGRSRSRTPSIPRDQTWGNNGAPRSSYSRSPSPAAGKTWGNNAPRRSNTRSPSPAAGKAWGNNRDRRDSWNSQSSARSQSWDSNGPGNQRRAGASSSGWGSQERTNSSAAGAGWGNNSKTGASQDAGWGNSSQEKPNSDWGSNNSQTEPTERNAGSDWGTKTAANDDGNWGSASTKTNGAGWGTTSSSAGWGASENKSPARPSATEGWGAQEKTNSPAKESGSGWGAKLDSPQKEKPVGSGWGNAPETNSSATTGWGAPAKTSSASESGWGTPQTNDPPVKSSGGWGAQEKNSSPVKSTEGWGAPARDQSPVKANGGNSGWGAENKASPVETVSTGWGAPEASNSTWGSHKKSDNPPAKPTSGWGAPEPEWGNATAPEIEPEPMQSDSLSGWGESGATAEPATLRNPPVKSPAVKRWELKPEPVETPSSKFLEGIMTTSTSKPTDPRLKKRISLGDYKKRPTSTPSVEKANEVVVIADSPAPAEKDEKEGEEVKLVAETPAPPKSEEASAKETEKKGEENLNDSFEEPYSPESPAFEPAEGPIPPAPLVLPAPPTAAEEEELQKSVLADLEEPKLKMLL</sequence>
<feature type="compositionally biased region" description="Basic and acidic residues" evidence="1">
    <location>
        <begin position="1280"/>
        <end position="1295"/>
    </location>
</feature>
<gene>
    <name evidence="2" type="ORF">OKIOD_LOCUS8436</name>
</gene>
<feature type="compositionally biased region" description="Polar residues" evidence="1">
    <location>
        <begin position="878"/>
        <end position="924"/>
    </location>
</feature>
<feature type="compositionally biased region" description="Polar residues" evidence="1">
    <location>
        <begin position="1037"/>
        <end position="1053"/>
    </location>
</feature>
<organism evidence="2 3">
    <name type="scientific">Oikopleura dioica</name>
    <name type="common">Tunicate</name>
    <dbReference type="NCBI Taxonomy" id="34765"/>
    <lineage>
        <taxon>Eukaryota</taxon>
        <taxon>Metazoa</taxon>
        <taxon>Chordata</taxon>
        <taxon>Tunicata</taxon>
        <taxon>Appendicularia</taxon>
        <taxon>Copelata</taxon>
        <taxon>Oikopleuridae</taxon>
        <taxon>Oikopleura</taxon>
    </lineage>
</organism>
<dbReference type="InterPro" id="IPR011042">
    <property type="entry name" value="6-blade_b-propeller_TolB-like"/>
</dbReference>
<feature type="region of interest" description="Disordered" evidence="1">
    <location>
        <begin position="609"/>
        <end position="1355"/>
    </location>
</feature>
<feature type="compositionally biased region" description="Basic and acidic residues" evidence="1">
    <location>
        <begin position="648"/>
        <end position="659"/>
    </location>
</feature>
<feature type="compositionally biased region" description="Polar residues" evidence="1">
    <location>
        <begin position="632"/>
        <end position="641"/>
    </location>
</feature>
<feature type="compositionally biased region" description="Basic and acidic residues" evidence="1">
    <location>
        <begin position="98"/>
        <end position="111"/>
    </location>
</feature>
<feature type="compositionally biased region" description="Pro residues" evidence="1">
    <location>
        <begin position="1317"/>
        <end position="1330"/>
    </location>
</feature>
<feature type="compositionally biased region" description="Polar residues" evidence="1">
    <location>
        <begin position="754"/>
        <end position="763"/>
    </location>
</feature>
<feature type="compositionally biased region" description="Polar residues" evidence="1">
    <location>
        <begin position="815"/>
        <end position="828"/>
    </location>
</feature>
<feature type="region of interest" description="Disordered" evidence="1">
    <location>
        <begin position="1"/>
        <end position="188"/>
    </location>
</feature>
<accession>A0ABN7SJB2</accession>
<feature type="compositionally biased region" description="Low complexity" evidence="1">
    <location>
        <begin position="798"/>
        <end position="811"/>
    </location>
</feature>